<evidence type="ECO:0000256" key="2">
    <source>
        <dbReference type="ARBA" id="ARBA00008779"/>
    </source>
</evidence>
<dbReference type="EMBL" id="SRLO01000838">
    <property type="protein sequence ID" value="TNN45581.1"/>
    <property type="molecule type" value="Genomic_DNA"/>
</dbReference>
<comment type="cofactor">
    <cofactor evidence="1">
        <name>Ca(2+)</name>
        <dbReference type="ChEBI" id="CHEBI:29108"/>
    </cofactor>
</comment>
<organism evidence="4 5">
    <name type="scientific">Liparis tanakae</name>
    <name type="common">Tanaka's snailfish</name>
    <dbReference type="NCBI Taxonomy" id="230148"/>
    <lineage>
        <taxon>Eukaryota</taxon>
        <taxon>Metazoa</taxon>
        <taxon>Chordata</taxon>
        <taxon>Craniata</taxon>
        <taxon>Vertebrata</taxon>
        <taxon>Euteleostomi</taxon>
        <taxon>Actinopterygii</taxon>
        <taxon>Neopterygii</taxon>
        <taxon>Teleostei</taxon>
        <taxon>Neoteleostei</taxon>
        <taxon>Acanthomorphata</taxon>
        <taxon>Eupercaria</taxon>
        <taxon>Perciformes</taxon>
        <taxon>Cottioidei</taxon>
        <taxon>Cottales</taxon>
        <taxon>Liparidae</taxon>
        <taxon>Liparis</taxon>
    </lineage>
</organism>
<evidence type="ECO:0000313" key="4">
    <source>
        <dbReference type="EMBL" id="TNN45581.1"/>
    </source>
</evidence>
<feature type="domain" description="Sulfatase N-terminal" evidence="3">
    <location>
        <begin position="5"/>
        <end position="58"/>
    </location>
</feature>
<dbReference type="PANTHER" id="PTHR42693">
    <property type="entry name" value="ARYLSULFATASE FAMILY MEMBER"/>
    <property type="match status" value="1"/>
</dbReference>
<comment type="similarity">
    <text evidence="2">Belongs to the sulfatase family.</text>
</comment>
<evidence type="ECO:0000256" key="1">
    <source>
        <dbReference type="ARBA" id="ARBA00001913"/>
    </source>
</evidence>
<dbReference type="InterPro" id="IPR017850">
    <property type="entry name" value="Alkaline_phosphatase_core_sf"/>
</dbReference>
<dbReference type="Gene3D" id="3.40.720.10">
    <property type="entry name" value="Alkaline Phosphatase, subunit A"/>
    <property type="match status" value="1"/>
</dbReference>
<evidence type="ECO:0000313" key="5">
    <source>
        <dbReference type="Proteomes" id="UP000314294"/>
    </source>
</evidence>
<dbReference type="PANTHER" id="PTHR42693:SF11">
    <property type="entry name" value="ARYLSULFATASE A"/>
    <property type="match status" value="1"/>
</dbReference>
<dbReference type="InterPro" id="IPR000917">
    <property type="entry name" value="Sulfatase_N"/>
</dbReference>
<dbReference type="OrthoDB" id="103349at2759"/>
<evidence type="ECO:0000259" key="3">
    <source>
        <dbReference type="Pfam" id="PF00884"/>
    </source>
</evidence>
<sequence>MSRGGNSGPLKCGKGTTYEGGMREPAIAFWPGTIVPGVTHEMASTLDILPTIASLAGAKLPQVMLDGVDMTDILVNRGKSKREAMMFYPTDPSEKYGLFALRLGKYKAHFYTRGATHSGTTPDQDCSVFAVLKAHDPPLIFDLEADPSEHYPLPLMGRPDLQAVLERIMKAKVQFEASMPFGESQISKGSDTNLEPCCNPQCSPKPSCCTC</sequence>
<comment type="caution">
    <text evidence="4">The sequence shown here is derived from an EMBL/GenBank/DDBJ whole genome shotgun (WGS) entry which is preliminary data.</text>
</comment>
<dbReference type="Pfam" id="PF00884">
    <property type="entry name" value="Sulfatase"/>
    <property type="match status" value="1"/>
</dbReference>
<dbReference type="Pfam" id="PF14707">
    <property type="entry name" value="Sulfatase_C"/>
    <property type="match status" value="1"/>
</dbReference>
<protein>
    <submittedName>
        <fullName evidence="4">Arylsulfatase A</fullName>
    </submittedName>
</protein>
<dbReference type="Gene3D" id="3.30.1120.10">
    <property type="match status" value="1"/>
</dbReference>
<proteinExistence type="inferred from homology"/>
<dbReference type="GO" id="GO:0004065">
    <property type="term" value="F:arylsulfatase activity"/>
    <property type="evidence" value="ECO:0007669"/>
    <property type="project" value="TreeGrafter"/>
</dbReference>
<gene>
    <name evidence="4" type="primary">ARSA</name>
    <name evidence="4" type="ORF">EYF80_044223</name>
</gene>
<dbReference type="Proteomes" id="UP000314294">
    <property type="component" value="Unassembled WGS sequence"/>
</dbReference>
<dbReference type="SUPFAM" id="SSF53649">
    <property type="entry name" value="Alkaline phosphatase-like"/>
    <property type="match status" value="1"/>
</dbReference>
<dbReference type="AlphaFoldDB" id="A0A4Z2FX96"/>
<keyword evidence="5" id="KW-1185">Reference proteome</keyword>
<name>A0A4Z2FX96_9TELE</name>
<accession>A0A4Z2FX96</accession>
<dbReference type="InterPro" id="IPR050738">
    <property type="entry name" value="Sulfatase"/>
</dbReference>
<reference evidence="4 5" key="1">
    <citation type="submission" date="2019-03" db="EMBL/GenBank/DDBJ databases">
        <title>First draft genome of Liparis tanakae, snailfish: a comprehensive survey of snailfish specific genes.</title>
        <authorList>
            <person name="Kim W."/>
            <person name="Song I."/>
            <person name="Jeong J.-H."/>
            <person name="Kim D."/>
            <person name="Kim S."/>
            <person name="Ryu S."/>
            <person name="Song J.Y."/>
            <person name="Lee S.K."/>
        </authorList>
    </citation>
    <scope>NUCLEOTIDE SEQUENCE [LARGE SCALE GENOMIC DNA]</scope>
    <source>
        <tissue evidence="4">Muscle</tissue>
    </source>
</reference>